<gene>
    <name evidence="4" type="ORF">DDR33_23895</name>
</gene>
<dbReference type="SUPFAM" id="SSF56300">
    <property type="entry name" value="Metallo-dependent phosphatases"/>
    <property type="match status" value="1"/>
</dbReference>
<evidence type="ECO:0000256" key="2">
    <source>
        <dbReference type="ARBA" id="ARBA00022801"/>
    </source>
</evidence>
<dbReference type="OrthoDB" id="9809781at2"/>
<dbReference type="InterPro" id="IPR029052">
    <property type="entry name" value="Metallo-depent_PP-like"/>
</dbReference>
<dbReference type="GO" id="GO:0016787">
    <property type="term" value="F:hydrolase activity"/>
    <property type="evidence" value="ECO:0007669"/>
    <property type="project" value="UniProtKB-KW"/>
</dbReference>
<evidence type="ECO:0000259" key="3">
    <source>
        <dbReference type="Pfam" id="PF00149"/>
    </source>
</evidence>
<dbReference type="PANTHER" id="PTHR10161:SF14">
    <property type="entry name" value="TARTRATE-RESISTANT ACID PHOSPHATASE TYPE 5"/>
    <property type="match status" value="1"/>
</dbReference>
<dbReference type="InterPro" id="IPR051558">
    <property type="entry name" value="Metallophosphoesterase_PAP"/>
</dbReference>
<evidence type="ECO:0000313" key="5">
    <source>
        <dbReference type="Proteomes" id="UP000245647"/>
    </source>
</evidence>
<dbReference type="AlphaFoldDB" id="A0A2U2P9Z0"/>
<dbReference type="EMBL" id="QEAS01000034">
    <property type="protein sequence ID" value="PWG78114.1"/>
    <property type="molecule type" value="Genomic_DNA"/>
</dbReference>
<proteinExistence type="predicted"/>
<keyword evidence="5" id="KW-1185">Reference proteome</keyword>
<accession>A0A2U2P9Z0</accession>
<comment type="caution">
    <text evidence="4">The sequence shown here is derived from an EMBL/GenBank/DDBJ whole genome shotgun (WGS) entry which is preliminary data.</text>
</comment>
<name>A0A2U2P9Z0_9SPHI</name>
<dbReference type="Pfam" id="PF00149">
    <property type="entry name" value="Metallophos"/>
    <property type="match status" value="1"/>
</dbReference>
<feature type="domain" description="Calcineurin-like phosphoesterase" evidence="3">
    <location>
        <begin position="13"/>
        <end position="207"/>
    </location>
</feature>
<protein>
    <submittedName>
        <fullName evidence="4">Metallophosphoesterase</fullName>
    </submittedName>
</protein>
<organism evidence="4 5">
    <name type="scientific">Pararcticibacter amylolyticus</name>
    <dbReference type="NCBI Taxonomy" id="2173175"/>
    <lineage>
        <taxon>Bacteria</taxon>
        <taxon>Pseudomonadati</taxon>
        <taxon>Bacteroidota</taxon>
        <taxon>Sphingobacteriia</taxon>
        <taxon>Sphingobacteriales</taxon>
        <taxon>Sphingobacteriaceae</taxon>
        <taxon>Pararcticibacter</taxon>
    </lineage>
</organism>
<keyword evidence="1" id="KW-0732">Signal</keyword>
<dbReference type="Gene3D" id="3.60.21.10">
    <property type="match status" value="2"/>
</dbReference>
<keyword evidence="2" id="KW-0378">Hydrolase</keyword>
<dbReference type="PANTHER" id="PTHR10161">
    <property type="entry name" value="TARTRATE-RESISTANT ACID PHOSPHATASE TYPE 5"/>
    <property type="match status" value="1"/>
</dbReference>
<dbReference type="RefSeq" id="WP_109418325.1">
    <property type="nucleotide sequence ID" value="NZ_QEAS01000034.1"/>
</dbReference>
<sequence length="354" mass="40370">MPSIDLSSGSFEIFLIGDTGDISPTKPDAVLQTLCAHFNPAQPSAVVFLGDNIYPRGLPPKGNILRKNAENTLIRHYEALKDYHGKVVFIAGNHDWNKGRSDGYEYIVRQENFIQKLFEGKNVFLPSNGCPGPVEINIGDHITMVAIDTQWWMQKGLRPIGAQYGCRVSSEEEFFEQLETILEQNKHKHLLVVGHHPVYSYAIHGGRFKLKHHIFPLTLYDKDAWIPLPGLGSLIPLYRKFLGAREDVAHPRYRRLRSKLKEILAKYPDIIYAAGHEHNLQYINKNRNHFVVSGSGSKVKYVVQSGKYLRFGQKCKGFFKLRYESDGSVYLSAWTIDTSRKVEKGKVIFEEQII</sequence>
<dbReference type="InterPro" id="IPR004843">
    <property type="entry name" value="Calcineurin-like_PHP"/>
</dbReference>
<reference evidence="4 5" key="1">
    <citation type="submission" date="2018-04" db="EMBL/GenBank/DDBJ databases">
        <title>Pedobacter chongqingensis sp. nov., isolated from a rottenly hemp rope.</title>
        <authorList>
            <person name="Cai Y."/>
        </authorList>
    </citation>
    <scope>NUCLEOTIDE SEQUENCE [LARGE SCALE GENOMIC DNA]</scope>
    <source>
        <strain evidence="4 5">FJ4-8</strain>
    </source>
</reference>
<evidence type="ECO:0000256" key="1">
    <source>
        <dbReference type="ARBA" id="ARBA00022729"/>
    </source>
</evidence>
<evidence type="ECO:0000313" key="4">
    <source>
        <dbReference type="EMBL" id="PWG78114.1"/>
    </source>
</evidence>
<dbReference type="Proteomes" id="UP000245647">
    <property type="component" value="Unassembled WGS sequence"/>
</dbReference>